<dbReference type="Proteomes" id="UP000824010">
    <property type="component" value="Chromosome"/>
</dbReference>
<evidence type="ECO:0000313" key="1">
    <source>
        <dbReference type="EMBL" id="QXH58426.1"/>
    </source>
</evidence>
<proteinExistence type="predicted"/>
<dbReference type="InterPro" id="IPR009510">
    <property type="entry name" value="T3SS_K"/>
</dbReference>
<gene>
    <name evidence="1" type="ORF">KSS90_09580</name>
</gene>
<evidence type="ECO:0000313" key="2">
    <source>
        <dbReference type="Proteomes" id="UP000824010"/>
    </source>
</evidence>
<protein>
    <submittedName>
        <fullName evidence="1">Yop proteins translocation protein K</fullName>
    </submittedName>
</protein>
<dbReference type="Pfam" id="PF06578">
    <property type="entry name" value="YscK"/>
    <property type="match status" value="1"/>
</dbReference>
<dbReference type="EMBL" id="CP077077">
    <property type="protein sequence ID" value="QXH58426.1"/>
    <property type="molecule type" value="Genomic_DNA"/>
</dbReference>
<reference evidence="1 2" key="1">
    <citation type="journal article" date="2021" name="Microorganisms">
        <title>The Ever-Expanding Pseudomonas Genus: Description of 43 New Species and Partition of the Pseudomonas putida Group.</title>
        <authorList>
            <person name="Girard L."/>
            <person name="Lood C."/>
            <person name="Hofte M."/>
            <person name="Vandamme P."/>
            <person name="Rokni-Zadeh H."/>
            <person name="van Noort V."/>
            <person name="Lavigne R."/>
            <person name="De Mot R."/>
        </authorList>
    </citation>
    <scope>NUCLEOTIDE SEQUENCE [LARGE SCALE GENOMIC DNA]</scope>
    <source>
        <strain evidence="1 2">COW77</strain>
    </source>
</reference>
<accession>A0ABX8NQU7</accession>
<name>A0ABX8NQU7_9PSED</name>
<organism evidence="1 2">
    <name type="scientific">Pseudomonas maumuensis</name>
    <dbReference type="NCBI Taxonomy" id="2842354"/>
    <lineage>
        <taxon>Bacteria</taxon>
        <taxon>Pseudomonadati</taxon>
        <taxon>Pseudomonadota</taxon>
        <taxon>Gammaproteobacteria</taxon>
        <taxon>Pseudomonadales</taxon>
        <taxon>Pseudomonadaceae</taxon>
        <taxon>Pseudomonas</taxon>
    </lineage>
</organism>
<sequence>MSMNQFQLRYCPAHYLHRAHCPEPLRQVAQVLPQWRQDSSINAWLLSVLGLAEPFAMPMQLGGLGLYPQPEFQGVLASLGGLLHGQAIQQRLDRAGQVYLRQALGEQGHRYCLEKCSLIIGPWPSGWQRALPSGALDDYLPICGLAFWLQACGEVDPGFVRRLALRLPGTDVLPVWPIDDEQRDLARILCLKVARDRSPQCCHLLN</sequence>
<keyword evidence="2" id="KW-1185">Reference proteome</keyword>